<reference evidence="6" key="2">
    <citation type="submission" date="2020-09" db="EMBL/GenBank/DDBJ databases">
        <authorList>
            <person name="Sun Q."/>
            <person name="Zhou Y."/>
        </authorList>
    </citation>
    <scope>NUCLEOTIDE SEQUENCE</scope>
    <source>
        <strain evidence="6">CGMCC 1.15290</strain>
    </source>
</reference>
<dbReference type="PANTHER" id="PTHR30055">
    <property type="entry name" value="HTH-TYPE TRANSCRIPTIONAL REGULATOR RUTR"/>
    <property type="match status" value="1"/>
</dbReference>
<dbReference type="RefSeq" id="WP_188951597.1">
    <property type="nucleotide sequence ID" value="NZ_BMIB01000002.1"/>
</dbReference>
<gene>
    <name evidence="6" type="ORF">GCM10011379_16930</name>
</gene>
<evidence type="ECO:0000313" key="7">
    <source>
        <dbReference type="Proteomes" id="UP000627292"/>
    </source>
</evidence>
<evidence type="ECO:0000256" key="3">
    <source>
        <dbReference type="ARBA" id="ARBA00023163"/>
    </source>
</evidence>
<evidence type="ECO:0000256" key="1">
    <source>
        <dbReference type="ARBA" id="ARBA00023015"/>
    </source>
</evidence>
<dbReference type="Proteomes" id="UP000627292">
    <property type="component" value="Unassembled WGS sequence"/>
</dbReference>
<dbReference type="Pfam" id="PF13305">
    <property type="entry name" value="TetR_C_33"/>
    <property type="match status" value="1"/>
</dbReference>
<sequence>MVTVKKTDRPAEDLKKKILEAARELFLKHGYEATSMRKIASAIGISPTAIYLYYMDKSDVMHALHSEGFFLLNSRFAVLAQVESPFERLKAMGRIYMQFAVENADYYRLMFILKEPMEYLDNHCHDEDWDEGEQAFYALINTVEACMQEGYFKDQQPHEAAMLVWSAMHGLVSMHLSGHLEHITHTKNIFPQPDQAMEQTFQSLITLMSKR</sequence>
<keyword evidence="3" id="KW-0804">Transcription</keyword>
<dbReference type="InterPro" id="IPR001647">
    <property type="entry name" value="HTH_TetR"/>
</dbReference>
<organism evidence="6 7">
    <name type="scientific">Filimonas zeae</name>
    <dbReference type="NCBI Taxonomy" id="1737353"/>
    <lineage>
        <taxon>Bacteria</taxon>
        <taxon>Pseudomonadati</taxon>
        <taxon>Bacteroidota</taxon>
        <taxon>Chitinophagia</taxon>
        <taxon>Chitinophagales</taxon>
        <taxon>Chitinophagaceae</taxon>
        <taxon>Filimonas</taxon>
    </lineage>
</organism>
<reference evidence="6" key="1">
    <citation type="journal article" date="2014" name="Int. J. Syst. Evol. Microbiol.">
        <title>Complete genome sequence of Corynebacterium casei LMG S-19264T (=DSM 44701T), isolated from a smear-ripened cheese.</title>
        <authorList>
            <consortium name="US DOE Joint Genome Institute (JGI-PGF)"/>
            <person name="Walter F."/>
            <person name="Albersmeier A."/>
            <person name="Kalinowski J."/>
            <person name="Ruckert C."/>
        </authorList>
    </citation>
    <scope>NUCLEOTIDE SEQUENCE</scope>
    <source>
        <strain evidence="6">CGMCC 1.15290</strain>
    </source>
</reference>
<evidence type="ECO:0000313" key="6">
    <source>
        <dbReference type="EMBL" id="GGH64648.1"/>
    </source>
</evidence>
<comment type="caution">
    <text evidence="6">The sequence shown here is derived from an EMBL/GenBank/DDBJ whole genome shotgun (WGS) entry which is preliminary data.</text>
</comment>
<dbReference type="AlphaFoldDB" id="A0A917MUB5"/>
<dbReference type="Gene3D" id="1.10.357.10">
    <property type="entry name" value="Tetracycline Repressor, domain 2"/>
    <property type="match status" value="1"/>
</dbReference>
<dbReference type="GO" id="GO:0000976">
    <property type="term" value="F:transcription cis-regulatory region binding"/>
    <property type="evidence" value="ECO:0007669"/>
    <property type="project" value="TreeGrafter"/>
</dbReference>
<accession>A0A917MUB5</accession>
<feature type="domain" description="HTH tetR-type" evidence="5">
    <location>
        <begin position="12"/>
        <end position="72"/>
    </location>
</feature>
<dbReference type="InterPro" id="IPR025996">
    <property type="entry name" value="MT1864/Rv1816-like_C"/>
</dbReference>
<evidence type="ECO:0000256" key="4">
    <source>
        <dbReference type="PROSITE-ProRule" id="PRU00335"/>
    </source>
</evidence>
<dbReference type="InterPro" id="IPR036271">
    <property type="entry name" value="Tet_transcr_reg_TetR-rel_C_sf"/>
</dbReference>
<dbReference type="PANTHER" id="PTHR30055:SF212">
    <property type="entry name" value="TETR-FAMILY FAMILY TRANSCRIPTIONAL REGULATOR"/>
    <property type="match status" value="1"/>
</dbReference>
<dbReference type="Pfam" id="PF00440">
    <property type="entry name" value="TetR_N"/>
    <property type="match status" value="1"/>
</dbReference>
<dbReference type="SUPFAM" id="SSF48498">
    <property type="entry name" value="Tetracyclin repressor-like, C-terminal domain"/>
    <property type="match status" value="1"/>
</dbReference>
<dbReference type="EMBL" id="BMIB01000002">
    <property type="protein sequence ID" value="GGH64648.1"/>
    <property type="molecule type" value="Genomic_DNA"/>
</dbReference>
<dbReference type="InterPro" id="IPR050109">
    <property type="entry name" value="HTH-type_TetR-like_transc_reg"/>
</dbReference>
<dbReference type="PRINTS" id="PR00455">
    <property type="entry name" value="HTHTETR"/>
</dbReference>
<dbReference type="GO" id="GO:0003700">
    <property type="term" value="F:DNA-binding transcription factor activity"/>
    <property type="evidence" value="ECO:0007669"/>
    <property type="project" value="TreeGrafter"/>
</dbReference>
<keyword evidence="2 4" id="KW-0238">DNA-binding</keyword>
<keyword evidence="7" id="KW-1185">Reference proteome</keyword>
<dbReference type="PROSITE" id="PS50977">
    <property type="entry name" value="HTH_TETR_2"/>
    <property type="match status" value="1"/>
</dbReference>
<dbReference type="InterPro" id="IPR009057">
    <property type="entry name" value="Homeodomain-like_sf"/>
</dbReference>
<evidence type="ECO:0000256" key="2">
    <source>
        <dbReference type="ARBA" id="ARBA00023125"/>
    </source>
</evidence>
<protein>
    <submittedName>
        <fullName evidence="6">TetR family transcriptional regulator</fullName>
    </submittedName>
</protein>
<evidence type="ECO:0000259" key="5">
    <source>
        <dbReference type="PROSITE" id="PS50977"/>
    </source>
</evidence>
<keyword evidence="1" id="KW-0805">Transcription regulation</keyword>
<proteinExistence type="predicted"/>
<feature type="DNA-binding region" description="H-T-H motif" evidence="4">
    <location>
        <begin position="35"/>
        <end position="54"/>
    </location>
</feature>
<dbReference type="SUPFAM" id="SSF46689">
    <property type="entry name" value="Homeodomain-like"/>
    <property type="match status" value="1"/>
</dbReference>
<name>A0A917MUB5_9BACT</name>